<evidence type="ECO:0000256" key="1">
    <source>
        <dbReference type="SAM" id="MobiDB-lite"/>
    </source>
</evidence>
<keyword evidence="3" id="KW-1185">Reference proteome</keyword>
<evidence type="ECO:0000313" key="3">
    <source>
        <dbReference type="Proteomes" id="UP000604046"/>
    </source>
</evidence>
<dbReference type="Proteomes" id="UP000604046">
    <property type="component" value="Unassembled WGS sequence"/>
</dbReference>
<protein>
    <submittedName>
        <fullName evidence="2">Uncharacterized protein</fullName>
    </submittedName>
</protein>
<organism evidence="2 3">
    <name type="scientific">Symbiodinium natans</name>
    <dbReference type="NCBI Taxonomy" id="878477"/>
    <lineage>
        <taxon>Eukaryota</taxon>
        <taxon>Sar</taxon>
        <taxon>Alveolata</taxon>
        <taxon>Dinophyceae</taxon>
        <taxon>Suessiales</taxon>
        <taxon>Symbiodiniaceae</taxon>
        <taxon>Symbiodinium</taxon>
    </lineage>
</organism>
<feature type="compositionally biased region" description="Low complexity" evidence="1">
    <location>
        <begin position="230"/>
        <end position="240"/>
    </location>
</feature>
<dbReference type="EMBL" id="CAJNDS010002212">
    <property type="protein sequence ID" value="CAE7375636.1"/>
    <property type="molecule type" value="Genomic_DNA"/>
</dbReference>
<comment type="caution">
    <text evidence="2">The sequence shown here is derived from an EMBL/GenBank/DDBJ whole genome shotgun (WGS) entry which is preliminary data.</text>
</comment>
<gene>
    <name evidence="2" type="ORF">SNAT2548_LOCUS20521</name>
</gene>
<dbReference type="AlphaFoldDB" id="A0A812QD65"/>
<feature type="compositionally biased region" description="Pro residues" evidence="1">
    <location>
        <begin position="175"/>
        <end position="186"/>
    </location>
</feature>
<reference evidence="2" key="1">
    <citation type="submission" date="2021-02" db="EMBL/GenBank/DDBJ databases">
        <authorList>
            <person name="Dougan E. K."/>
            <person name="Rhodes N."/>
            <person name="Thang M."/>
            <person name="Chan C."/>
        </authorList>
    </citation>
    <scope>NUCLEOTIDE SEQUENCE</scope>
</reference>
<dbReference type="PROSITE" id="PS51257">
    <property type="entry name" value="PROKAR_LIPOPROTEIN"/>
    <property type="match status" value="1"/>
</dbReference>
<name>A0A812QD65_9DINO</name>
<evidence type="ECO:0000313" key="2">
    <source>
        <dbReference type="EMBL" id="CAE7375636.1"/>
    </source>
</evidence>
<proteinExistence type="predicted"/>
<feature type="region of interest" description="Disordered" evidence="1">
    <location>
        <begin position="175"/>
        <end position="261"/>
    </location>
</feature>
<feature type="compositionally biased region" description="Basic residues" evidence="1">
    <location>
        <begin position="250"/>
        <end position="261"/>
    </location>
</feature>
<accession>A0A812QD65</accession>
<sequence>MRSAGYMQPTIGLISCSSETMDTADASVTVVQLPPAFVGEQAVYGPHYRGGLAPPPEWWANFAHPLAPWPPAPLQCTPAPAMQHQCYWPHPPPPPPQQFTPQPPMQGQFCWPPPPQQFFVMNCFAVSPGLSYQPVPWQPPVPPQFQIQVPCFQAPPAPAPVTAFINAPPPSAPVPAFMHPPPPPAAAPKLPGPILDSPAMAPPKPPRPSWADISEVPVPASPCHPEQSQEEPSSSSAPQSLPHLLGNRPKASKSKKGRKRT</sequence>